<dbReference type="GO" id="GO:0009337">
    <property type="term" value="C:sulfite reductase complex (NADPH)"/>
    <property type="evidence" value="ECO:0007669"/>
    <property type="project" value="TreeGrafter"/>
</dbReference>
<organism evidence="9 10">
    <name type="scientific">Archaeoglobus veneficus (strain DSM 11195 / SNP6)</name>
    <dbReference type="NCBI Taxonomy" id="693661"/>
    <lineage>
        <taxon>Archaea</taxon>
        <taxon>Methanobacteriati</taxon>
        <taxon>Methanobacteriota</taxon>
        <taxon>Archaeoglobi</taxon>
        <taxon>Archaeoglobales</taxon>
        <taxon>Archaeoglobaceae</taxon>
        <taxon>Archaeoglobus</taxon>
    </lineage>
</organism>
<dbReference type="eggNOG" id="arCOG02059">
    <property type="taxonomic scope" value="Archaea"/>
</dbReference>
<dbReference type="InterPro" id="IPR017896">
    <property type="entry name" value="4Fe4S_Fe-S-bd"/>
</dbReference>
<keyword evidence="7" id="KW-0411">Iron-sulfur</keyword>
<evidence type="ECO:0000313" key="10">
    <source>
        <dbReference type="Proteomes" id="UP000008136"/>
    </source>
</evidence>
<dbReference type="PROSITE" id="PS00198">
    <property type="entry name" value="4FE4S_FER_1"/>
    <property type="match status" value="1"/>
</dbReference>
<dbReference type="OrthoDB" id="15347at2157"/>
<evidence type="ECO:0000259" key="8">
    <source>
        <dbReference type="PROSITE" id="PS51379"/>
    </source>
</evidence>
<dbReference type="GO" id="GO:0009055">
    <property type="term" value="F:electron transfer activity"/>
    <property type="evidence" value="ECO:0007669"/>
    <property type="project" value="InterPro"/>
</dbReference>
<dbReference type="PANTHER" id="PTHR11493:SF47">
    <property type="entry name" value="SULFITE REDUCTASE [NADPH] SUBUNIT BETA"/>
    <property type="match status" value="1"/>
</dbReference>
<dbReference type="STRING" id="693661.Arcve_1948"/>
<evidence type="ECO:0000256" key="1">
    <source>
        <dbReference type="ARBA" id="ARBA00001929"/>
    </source>
</evidence>
<dbReference type="RefSeq" id="WP_013684595.1">
    <property type="nucleotide sequence ID" value="NC_015320.1"/>
</dbReference>
<dbReference type="SUPFAM" id="SSF55124">
    <property type="entry name" value="Nitrite/Sulfite reductase N-terminal domain-like"/>
    <property type="match status" value="1"/>
</dbReference>
<dbReference type="EC" id="1.8.99.3" evidence="9"/>
<evidence type="ECO:0000256" key="3">
    <source>
        <dbReference type="ARBA" id="ARBA00022485"/>
    </source>
</evidence>
<dbReference type="InterPro" id="IPR017900">
    <property type="entry name" value="4Fe4S_Fe_S_CS"/>
</dbReference>
<dbReference type="Pfam" id="PF01077">
    <property type="entry name" value="NIR_SIR"/>
    <property type="match status" value="1"/>
</dbReference>
<dbReference type="Pfam" id="PF00037">
    <property type="entry name" value="Fer4"/>
    <property type="match status" value="1"/>
</dbReference>
<dbReference type="GO" id="GO:0016002">
    <property type="term" value="F:sulfite reductase activity"/>
    <property type="evidence" value="ECO:0007669"/>
    <property type="project" value="TreeGrafter"/>
</dbReference>
<dbReference type="Pfam" id="PF03460">
    <property type="entry name" value="NIR_SIR_ferr"/>
    <property type="match status" value="1"/>
</dbReference>
<sequence>MQAEKPEWWKTDFGPPHYEQMMHPVLKKNYGKWAYHEVIRPGVIKRVAESGDTVYVVRFGTPRLISIYTIKELCDIADKYSDGYLRWTSRHNVEFILTDESKIDDLIKEVQETTGFPCGGTWDTPSGKYALSNIIHTQGWIHCHTPAIDASGIVKAIMDELYEYFVDMKLPAMCRISLACCANMCGAVHASDISIVGIHRTPPLVDDDAVKRMCELPTTAASCPTAAIRIKAKEKTVEVDGEKCMYCGNCYTMCPGMPLFDPENDGSAILVAGKVSDARHMPELSKVVVPWVPNEPPNWPTLVQYIKKIFLAWAENAKKHERMVEFIDRIGWERFFELADLEFSWHLIDDFRVPPFMYASYRTSTQFRW</sequence>
<dbReference type="HOGENOM" id="CLU_044442_0_0_2"/>
<keyword evidence="5 9" id="KW-0560">Oxidoreductase</keyword>
<evidence type="ECO:0000256" key="6">
    <source>
        <dbReference type="ARBA" id="ARBA00023004"/>
    </source>
</evidence>
<accession>F2KRS7</accession>
<keyword evidence="10" id="KW-1185">Reference proteome</keyword>
<dbReference type="KEGG" id="ave:Arcve_1948"/>
<dbReference type="GO" id="GO:0051539">
    <property type="term" value="F:4 iron, 4 sulfur cluster binding"/>
    <property type="evidence" value="ECO:0007669"/>
    <property type="project" value="UniProtKB-KW"/>
</dbReference>
<dbReference type="GO" id="GO:0050311">
    <property type="term" value="F:sulfite reductase (ferredoxin) activity"/>
    <property type="evidence" value="ECO:0007669"/>
    <property type="project" value="TreeGrafter"/>
</dbReference>
<proteinExistence type="predicted"/>
<keyword evidence="6" id="KW-0408">Iron</keyword>
<name>F2KRS7_ARCVS</name>
<evidence type="ECO:0000256" key="7">
    <source>
        <dbReference type="ARBA" id="ARBA00023014"/>
    </source>
</evidence>
<evidence type="ECO:0000313" key="9">
    <source>
        <dbReference type="EMBL" id="AEA47941.1"/>
    </source>
</evidence>
<evidence type="ECO:0000256" key="5">
    <source>
        <dbReference type="ARBA" id="ARBA00023002"/>
    </source>
</evidence>
<gene>
    <name evidence="9" type="ordered locus">Arcve_1948</name>
</gene>
<dbReference type="PROSITE" id="PS51379">
    <property type="entry name" value="4FE4S_FER_2"/>
    <property type="match status" value="1"/>
</dbReference>
<dbReference type="InterPro" id="IPR036136">
    <property type="entry name" value="Nit/Sulf_reduc_fer-like_dom_sf"/>
</dbReference>
<dbReference type="Gene3D" id="3.30.413.10">
    <property type="entry name" value="Sulfite Reductase Hemoprotein, domain 1"/>
    <property type="match status" value="1"/>
</dbReference>
<comment type="cofactor">
    <cofactor evidence="2">
        <name>[4Fe-4S] cluster</name>
        <dbReference type="ChEBI" id="CHEBI:49883"/>
    </cofactor>
</comment>
<dbReference type="PANTHER" id="PTHR11493">
    <property type="entry name" value="SULFITE REDUCTASE [NADPH] SUBUNIT BETA-RELATED"/>
    <property type="match status" value="1"/>
</dbReference>
<dbReference type="InterPro" id="IPR011808">
    <property type="entry name" value="DsrB"/>
</dbReference>
<dbReference type="Gene3D" id="3.30.70.3340">
    <property type="match status" value="1"/>
</dbReference>
<feature type="domain" description="4Fe-4S ferredoxin-type" evidence="8">
    <location>
        <begin position="235"/>
        <end position="265"/>
    </location>
</feature>
<comment type="cofactor">
    <cofactor evidence="1">
        <name>siroheme</name>
        <dbReference type="ChEBI" id="CHEBI:60052"/>
    </cofactor>
</comment>
<protein>
    <submittedName>
        <fullName evidence="9">Sulfite reductase, dissimilatory-type beta subunit</fullName>
        <ecNumber evidence="9">1.8.99.3</ecNumber>
    </submittedName>
</protein>
<dbReference type="GO" id="GO:0046872">
    <property type="term" value="F:metal ion binding"/>
    <property type="evidence" value="ECO:0007669"/>
    <property type="project" value="UniProtKB-KW"/>
</dbReference>
<dbReference type="GO" id="GO:0018551">
    <property type="term" value="F:dissimilatory sulfite reductase (NADH) activity"/>
    <property type="evidence" value="ECO:0007669"/>
    <property type="project" value="InterPro"/>
</dbReference>
<dbReference type="EMBL" id="CP002588">
    <property type="protein sequence ID" value="AEA47941.1"/>
    <property type="molecule type" value="Genomic_DNA"/>
</dbReference>
<evidence type="ECO:0000256" key="2">
    <source>
        <dbReference type="ARBA" id="ARBA00001966"/>
    </source>
</evidence>
<dbReference type="AlphaFoldDB" id="F2KRS7"/>
<dbReference type="InterPro" id="IPR045169">
    <property type="entry name" value="NO2/SO3_Rdtase_4Fe4S_prot"/>
</dbReference>
<dbReference type="InterPro" id="IPR006067">
    <property type="entry name" value="NO2/SO3_Rdtase_4Fe4S_dom"/>
</dbReference>
<keyword evidence="3" id="KW-0004">4Fe-4S</keyword>
<reference evidence="9 10" key="1">
    <citation type="submission" date="2011-03" db="EMBL/GenBank/DDBJ databases">
        <title>The complete genome of Archaeoglobus veneficus SNP6.</title>
        <authorList>
            <consortium name="US DOE Joint Genome Institute (JGI-PGF)"/>
            <person name="Lucas S."/>
            <person name="Copeland A."/>
            <person name="Lapidus A."/>
            <person name="Bruce D."/>
            <person name="Goodwin L."/>
            <person name="Pitluck S."/>
            <person name="Kyrpides N."/>
            <person name="Mavromatis K."/>
            <person name="Pagani I."/>
            <person name="Ivanova N."/>
            <person name="Mikhailova N."/>
            <person name="Lu M."/>
            <person name="Detter J.C."/>
            <person name="Tapia R."/>
            <person name="Han C."/>
            <person name="Land M."/>
            <person name="Hauser L."/>
            <person name="Markowitz V."/>
            <person name="Cheng J.-F."/>
            <person name="Hugenholtz P."/>
            <person name="Woyke T."/>
            <person name="Wu D."/>
            <person name="Spring S."/>
            <person name="Brambilla E."/>
            <person name="Klenk H.-P."/>
            <person name="Eisen J.A."/>
        </authorList>
    </citation>
    <scope>NUCLEOTIDE SEQUENCE [LARGE SCALE GENOMIC DNA]</scope>
    <source>
        <strain>SNP6</strain>
    </source>
</reference>
<dbReference type="InterPro" id="IPR005117">
    <property type="entry name" value="NiRdtase/SiRdtase_haem-b_fer"/>
</dbReference>
<dbReference type="InterPro" id="IPR045854">
    <property type="entry name" value="NO2/SO3_Rdtase_4Fe4S_sf"/>
</dbReference>
<dbReference type="GeneID" id="10395080"/>
<dbReference type="SUPFAM" id="SSF54862">
    <property type="entry name" value="4Fe-4S ferredoxins"/>
    <property type="match status" value="1"/>
</dbReference>
<dbReference type="NCBIfam" id="TIGR02066">
    <property type="entry name" value="dsrB"/>
    <property type="match status" value="1"/>
</dbReference>
<dbReference type="Proteomes" id="UP000008136">
    <property type="component" value="Chromosome"/>
</dbReference>
<dbReference type="SUPFAM" id="SSF56014">
    <property type="entry name" value="Nitrite and sulphite reductase 4Fe-4S domain-like"/>
    <property type="match status" value="1"/>
</dbReference>
<dbReference type="GO" id="GO:0020037">
    <property type="term" value="F:heme binding"/>
    <property type="evidence" value="ECO:0007669"/>
    <property type="project" value="InterPro"/>
</dbReference>
<keyword evidence="4" id="KW-0479">Metal-binding</keyword>
<evidence type="ECO:0000256" key="4">
    <source>
        <dbReference type="ARBA" id="ARBA00022723"/>
    </source>
</evidence>
<dbReference type="Gene3D" id="3.30.70.20">
    <property type="match status" value="1"/>
</dbReference>
<dbReference type="GO" id="GO:0000103">
    <property type="term" value="P:sulfate assimilation"/>
    <property type="evidence" value="ECO:0007669"/>
    <property type="project" value="TreeGrafter"/>
</dbReference>